<keyword evidence="5" id="KW-1185">Reference proteome</keyword>
<dbReference type="SUPFAM" id="SSF52540">
    <property type="entry name" value="P-loop containing nucleoside triphosphate hydrolases"/>
    <property type="match status" value="1"/>
</dbReference>
<protein>
    <recommendedName>
        <fullName evidence="6">NFX1-type zinc finger-containing protein 1</fullName>
    </recommendedName>
</protein>
<dbReference type="CDD" id="cd18808">
    <property type="entry name" value="SF1_C_Upf1"/>
    <property type="match status" value="1"/>
</dbReference>
<keyword evidence="1" id="KW-0067">ATP-binding</keyword>
<evidence type="ECO:0000313" key="5">
    <source>
        <dbReference type="Proteomes" id="UP000664169"/>
    </source>
</evidence>
<dbReference type="EMBL" id="CAJPDQ010000017">
    <property type="protein sequence ID" value="CAF9921895.1"/>
    <property type="molecule type" value="Genomic_DNA"/>
</dbReference>
<proteinExistence type="predicted"/>
<dbReference type="InterPro" id="IPR027417">
    <property type="entry name" value="P-loop_NTPase"/>
</dbReference>
<dbReference type="Pfam" id="PF13087">
    <property type="entry name" value="AAA_12"/>
    <property type="match status" value="1"/>
</dbReference>
<dbReference type="GO" id="GO:0031048">
    <property type="term" value="P:regulatory ncRNA-mediated heterochromatin formation"/>
    <property type="evidence" value="ECO:0007669"/>
    <property type="project" value="TreeGrafter"/>
</dbReference>
<organism evidence="4 5">
    <name type="scientific">Gomphillus americanus</name>
    <dbReference type="NCBI Taxonomy" id="1940652"/>
    <lineage>
        <taxon>Eukaryota</taxon>
        <taxon>Fungi</taxon>
        <taxon>Dikarya</taxon>
        <taxon>Ascomycota</taxon>
        <taxon>Pezizomycotina</taxon>
        <taxon>Lecanoromycetes</taxon>
        <taxon>OSLEUM clade</taxon>
        <taxon>Ostropomycetidae</taxon>
        <taxon>Ostropales</taxon>
        <taxon>Graphidaceae</taxon>
        <taxon>Gomphilloideae</taxon>
        <taxon>Gomphillus</taxon>
    </lineage>
</organism>
<evidence type="ECO:0000259" key="2">
    <source>
        <dbReference type="Pfam" id="PF13086"/>
    </source>
</evidence>
<dbReference type="GO" id="GO:0031380">
    <property type="term" value="C:nuclear RNA-directed RNA polymerase complex"/>
    <property type="evidence" value="ECO:0007669"/>
    <property type="project" value="TreeGrafter"/>
</dbReference>
<dbReference type="Gene3D" id="3.40.50.300">
    <property type="entry name" value="P-loop containing nucleotide triphosphate hydrolases"/>
    <property type="match status" value="3"/>
</dbReference>
<dbReference type="GO" id="GO:0004386">
    <property type="term" value="F:helicase activity"/>
    <property type="evidence" value="ECO:0007669"/>
    <property type="project" value="InterPro"/>
</dbReference>
<evidence type="ECO:0000259" key="3">
    <source>
        <dbReference type="Pfam" id="PF13087"/>
    </source>
</evidence>
<dbReference type="InterPro" id="IPR045055">
    <property type="entry name" value="DNA2/NAM7-like"/>
</dbReference>
<evidence type="ECO:0008006" key="6">
    <source>
        <dbReference type="Google" id="ProtNLM"/>
    </source>
</evidence>
<reference evidence="4" key="1">
    <citation type="submission" date="2021-03" db="EMBL/GenBank/DDBJ databases">
        <authorList>
            <person name="Tagirdzhanova G."/>
        </authorList>
    </citation>
    <scope>NUCLEOTIDE SEQUENCE</scope>
</reference>
<evidence type="ECO:0000256" key="1">
    <source>
        <dbReference type="ARBA" id="ARBA00022806"/>
    </source>
</evidence>
<evidence type="ECO:0000313" key="4">
    <source>
        <dbReference type="EMBL" id="CAF9921895.1"/>
    </source>
</evidence>
<dbReference type="Pfam" id="PF13086">
    <property type="entry name" value="AAA_11"/>
    <property type="match status" value="1"/>
</dbReference>
<comment type="caution">
    <text evidence="4">The sequence shown here is derived from an EMBL/GenBank/DDBJ whole genome shotgun (WGS) entry which is preliminary data.</text>
</comment>
<dbReference type="PANTHER" id="PTHR10887">
    <property type="entry name" value="DNA2/NAM7 HELICASE FAMILY"/>
    <property type="match status" value="1"/>
</dbReference>
<dbReference type="InterPro" id="IPR047187">
    <property type="entry name" value="SF1_C_Upf1"/>
</dbReference>
<keyword evidence="1" id="KW-0378">Hydrolase</keyword>
<feature type="domain" description="DNA2/NAM7 helicase helicase" evidence="2">
    <location>
        <begin position="383"/>
        <end position="780"/>
    </location>
</feature>
<sequence length="1437" mass="161481">MAPSRFYYLRPYVSLLPSLPAASDITTSKAEAAGNCADAADKVEDGARLIGDEIAPILSPCNTLEHKARSAATLFDSTLRLEKDGFSHRHDNDHCKVTDIKILPTTDEIICTKPAYMPEKGANLDALKLLDVHFRQLRFDGTEQIVDACYDAFQRAVWNNNSLQYRFETPRGVRYSLLGDVKFEGCRYHRYDGALFRLSFDCPSDLRRFALLKSDLFGTQKLCSLIAIHEETSEINVIHFEVKERQPSEGSRATIQVGLADKTDMMKVREATQYSKGLLKAKFFLVNLPNVLPVSFMPALQRLQACYQSGTFPFADTIALQLEETEVQLLPPEYALQSGFKYDVSSLKTEIPGMVHQDMLFEPMKNSVADAATIARLQQQTTLDDGQATALYENLSRRLAFTQGPPGTGKTFLGVAEAEVILKSQSRNAPKAPVKPLVVICMTNHALDDFVESLIARGIDKVVRLGNRSTHEWMAQYKLQKVKEGKKLSSQDWYTLKTFTKENDEIVNLGIEWASELSGSPSFRILRDHLKVHEPEILAEFEKLDANGDISTDLKFLRMSSAGFTFKYWLRGGDLTDLASLLDRGLANDFSALTLASQNIQSQSQEELEFHQQSDEEIIRNAFRNAKANTSDSLDLSALQKALDQFSQRSQANASTHKIWLLNLAERKALFASWVQEIDEFALCQAFTELHRRHQAHQRARWSWVQESDARLIQQLGIQIVALTAAGAARNWQFLDALKPETYIIEEASELTEPITIAALVPSIQHLIKIGDPLQLRPHVNQQVLSTEHDVRYRLDESLFERMMHKIPYSKLNMQRRAHPEVADLLRAGCYPFLVDHPKTMAYPTIPGIQQRMFWLDHNLIEDHPEPGSSLAKSHSNKYEARFIAEAVKYLVQHQGFSMKQITVLTPYNGQVAQILTHLKGFCNVLLNDADKESLVAMRILPEDDLGSESSTAKDIPLGSLVRLTTIDNYQGEENDIIILSTVRSNASNQIGFLANQNRINVAISRARNGLFIVGNASLLYQNSGWKQVIDVFKNLPAPCGLHQCQGLCGEDCPEICDICLGEPKRDNLIALPCKCIVKVTELDDKFQMSKMYKMNGSAIVGVNITALPDKECLKCPTCGSSIAGSRRYALSLQIHEHNNLIGSLLAPLGRQLWRLMVSVNITQSDIWKDLSETCKQIQPGPLAVKNNQEVVSQSLAGIQSIQREMERFESEIKLVQDAILSYTASLVSSIPENLEGGPLLGIPTLPYLLRGERVTIRCNILMAKYLFDVYTTVKARGQLDDHLNLFLEILQENIKANLKGRVERLDQLMIQCEAMNLKRLEVEFFLQKICMITLERRLGQQTEGTTAQFKHIFELCKSHRSAKQLQHLVLSADRFIKENTVSVNLDDAQNAPKDTPQAVAQLFWRNLAVFEAGKLAKCASGHFYCSSNFAYCPECG</sequence>
<gene>
    <name evidence="4" type="ORF">GOMPHAMPRED_002437</name>
</gene>
<dbReference type="PANTHER" id="PTHR10887:SF341">
    <property type="entry name" value="NFX1-TYPE ZINC FINGER-CONTAINING PROTEIN 1"/>
    <property type="match status" value="1"/>
</dbReference>
<keyword evidence="1" id="KW-0347">Helicase</keyword>
<dbReference type="OrthoDB" id="2423195at2759"/>
<feature type="domain" description="DNA2/NAM7 helicase-like C-terminal" evidence="3">
    <location>
        <begin position="795"/>
        <end position="1017"/>
    </location>
</feature>
<accession>A0A8H3IIA0</accession>
<dbReference type="Proteomes" id="UP000664169">
    <property type="component" value="Unassembled WGS sequence"/>
</dbReference>
<dbReference type="InterPro" id="IPR041679">
    <property type="entry name" value="DNA2/NAM7-like_C"/>
</dbReference>
<name>A0A8H3IIA0_9LECA</name>
<dbReference type="InterPro" id="IPR041677">
    <property type="entry name" value="DNA2/NAM7_AAA_11"/>
</dbReference>
<keyword evidence="1" id="KW-0547">Nucleotide-binding</keyword>